<dbReference type="EMBL" id="HG316454">
    <property type="protein sequence ID" value="CDF87645.1"/>
    <property type="molecule type" value="Genomic_DNA"/>
</dbReference>
<gene>
    <name evidence="1" type="ORF">BN860_11210g</name>
</gene>
<dbReference type="AlphaFoldDB" id="A0A8J2WV10"/>
<evidence type="ECO:0000313" key="1">
    <source>
        <dbReference type="EMBL" id="CDF87645.1"/>
    </source>
</evidence>
<keyword evidence="2" id="KW-1185">Reference proteome</keyword>
<accession>A0A8J2WV10</accession>
<sequence length="182" mass="20587">MTVPCTAIKSDLARLSKGKPPDARLRIRKYMQRAGFALNNVTDWPPIATSILSLDTELLLHLLDMNQLSMPTFFISQPAPAAKQPTRTLKSFSSFCSRLKRSFFRGCHKFQRPCGMTLDSNADLNEKWEFDDSNMSSDDEEMDESYQPASTQTVIRNEMPFIYTSPGLPAEPNPTTNILNFI</sequence>
<dbReference type="OrthoDB" id="10585237at2759"/>
<protein>
    <submittedName>
        <fullName evidence="1">BN860_11210g1_1</fullName>
    </submittedName>
</protein>
<proteinExistence type="predicted"/>
<reference evidence="2" key="1">
    <citation type="journal article" date="2013" name="Genome Announc.">
        <title>Genome sequence of the food spoilage yeast Zygosaccharomyces bailii CLIB 213(T).</title>
        <authorList>
            <person name="Galeote V."/>
            <person name="Bigey F."/>
            <person name="Devillers H."/>
            <person name="Neuveglise C."/>
            <person name="Dequin S."/>
        </authorList>
    </citation>
    <scope>NUCLEOTIDE SEQUENCE [LARGE SCALE GENOMIC DNA]</scope>
    <source>
        <strain evidence="2">CLIB 213 / ATCC 58445 / CBS 680 / CCRC 21525 / NBRC 1098 / NCYC 1416 / NRRL Y-2227</strain>
    </source>
</reference>
<organism evidence="1 2">
    <name type="scientific">Zygosaccharomyces bailii (strain CLIB 213 / ATCC 58445 / CBS 680 / BCRC 21525 / NBRC 1098 / NCYC 1416 / NRRL Y-2227)</name>
    <dbReference type="NCBI Taxonomy" id="1333698"/>
    <lineage>
        <taxon>Eukaryota</taxon>
        <taxon>Fungi</taxon>
        <taxon>Dikarya</taxon>
        <taxon>Ascomycota</taxon>
        <taxon>Saccharomycotina</taxon>
        <taxon>Saccharomycetes</taxon>
        <taxon>Saccharomycetales</taxon>
        <taxon>Saccharomycetaceae</taxon>
        <taxon>Zygosaccharomyces</taxon>
    </lineage>
</organism>
<evidence type="ECO:0000313" key="2">
    <source>
        <dbReference type="Proteomes" id="UP000019375"/>
    </source>
</evidence>
<dbReference type="Proteomes" id="UP000019375">
    <property type="component" value="Unassembled WGS sequence"/>
</dbReference>
<name>A0A8J2WV10_ZYGB2</name>